<dbReference type="Gene3D" id="3.90.190.10">
    <property type="entry name" value="Protein tyrosine phosphatase superfamily"/>
    <property type="match status" value="2"/>
</dbReference>
<sequence length="325" mass="36317">MGGAKPKKPSKNDKKDTKDSKDSKDKKKKKDEKPKDKPKPKPTRKVPSTAQATLMLRTQCVSPMSALQDNATLVSGFIDRTLKKGLKELRAEFMANKRTVSRDKTTVFLKNMPKNRYKDVPCLDEYRVVLRDCDNDYIHANFVATPKSDKRFICCQAPTNATQVDHWRMIVQEHVEAILMLCNYSEGRRDKCAQYFPTTLEPQKTFGPFTIKLVKCEKLIWNCQTPAIVNISTLEVEQDGIKTVKICTSTQPIVVHCSAGIGRTGAVVLIQSSLETIAAGYAEGWVPDEKVVAEIKGKFTTDYEKAAAAALQKLNEKPAGSAEKM</sequence>
<dbReference type="CDD" id="cd00047">
    <property type="entry name" value="PTPc"/>
    <property type="match status" value="1"/>
</dbReference>
<dbReference type="PROSITE" id="PS00383">
    <property type="entry name" value="TYR_PHOSPHATASE_1"/>
    <property type="match status" value="1"/>
</dbReference>
<dbReference type="PANTHER" id="PTHR46163">
    <property type="entry name" value="TYROSINE-PROTEIN PHOSPHATASE-RELATED"/>
    <property type="match status" value="1"/>
</dbReference>
<dbReference type="EMBL" id="CATQJA010001687">
    <property type="protein sequence ID" value="CAJ0568226.1"/>
    <property type="molecule type" value="Genomic_DNA"/>
</dbReference>
<feature type="compositionally biased region" description="Basic and acidic residues" evidence="1">
    <location>
        <begin position="10"/>
        <end position="39"/>
    </location>
</feature>
<reference evidence="4" key="1">
    <citation type="submission" date="2023-06" db="EMBL/GenBank/DDBJ databases">
        <authorList>
            <person name="Delattre M."/>
        </authorList>
    </citation>
    <scope>NUCLEOTIDE SEQUENCE</scope>
    <source>
        <strain evidence="4">AF72</strain>
    </source>
</reference>
<feature type="domain" description="Tyrosine specific protein phosphatases" evidence="3">
    <location>
        <begin position="238"/>
        <end position="270"/>
    </location>
</feature>
<dbReference type="Proteomes" id="UP001177023">
    <property type="component" value="Unassembled WGS sequence"/>
</dbReference>
<feature type="region of interest" description="Disordered" evidence="1">
    <location>
        <begin position="1"/>
        <end position="51"/>
    </location>
</feature>
<dbReference type="InterPro" id="IPR052782">
    <property type="entry name" value="Oocyte-zygote_transition_reg"/>
</dbReference>
<dbReference type="InterPro" id="IPR000242">
    <property type="entry name" value="PTP_cat"/>
</dbReference>
<feature type="non-terminal residue" evidence="4">
    <location>
        <position position="325"/>
    </location>
</feature>
<dbReference type="Pfam" id="PF00102">
    <property type="entry name" value="Y_phosphatase"/>
    <property type="match status" value="2"/>
</dbReference>
<dbReference type="AlphaFoldDB" id="A0AA36FUR5"/>
<dbReference type="PRINTS" id="PR00700">
    <property type="entry name" value="PRTYPHPHTASE"/>
</dbReference>
<feature type="domain" description="Tyrosine-protein phosphatase" evidence="2">
    <location>
        <begin position="89"/>
        <end position="296"/>
    </location>
</feature>
<dbReference type="PROSITE" id="PS50055">
    <property type="entry name" value="TYR_PHOSPHATASE_PTP"/>
    <property type="match status" value="1"/>
</dbReference>
<evidence type="ECO:0000259" key="2">
    <source>
        <dbReference type="PROSITE" id="PS50055"/>
    </source>
</evidence>
<organism evidence="4 5">
    <name type="scientific">Mesorhabditis spiculigera</name>
    <dbReference type="NCBI Taxonomy" id="96644"/>
    <lineage>
        <taxon>Eukaryota</taxon>
        <taxon>Metazoa</taxon>
        <taxon>Ecdysozoa</taxon>
        <taxon>Nematoda</taxon>
        <taxon>Chromadorea</taxon>
        <taxon>Rhabditida</taxon>
        <taxon>Rhabditina</taxon>
        <taxon>Rhabditomorpha</taxon>
        <taxon>Rhabditoidea</taxon>
        <taxon>Rhabditidae</taxon>
        <taxon>Mesorhabditinae</taxon>
        <taxon>Mesorhabditis</taxon>
    </lineage>
</organism>
<dbReference type="SMART" id="SM00194">
    <property type="entry name" value="PTPc"/>
    <property type="match status" value="1"/>
</dbReference>
<gene>
    <name evidence="4" type="ORF">MSPICULIGERA_LOCUS6752</name>
</gene>
<proteinExistence type="predicted"/>
<evidence type="ECO:0000259" key="3">
    <source>
        <dbReference type="PROSITE" id="PS50056"/>
    </source>
</evidence>
<dbReference type="SUPFAM" id="SSF52799">
    <property type="entry name" value="(Phosphotyrosine protein) phosphatases II"/>
    <property type="match status" value="1"/>
</dbReference>
<comment type="caution">
    <text evidence="4">The sequence shown here is derived from an EMBL/GenBank/DDBJ whole genome shotgun (WGS) entry which is preliminary data.</text>
</comment>
<protein>
    <submittedName>
        <fullName evidence="4">Uncharacterized protein</fullName>
    </submittedName>
</protein>
<dbReference type="InterPro" id="IPR029021">
    <property type="entry name" value="Prot-tyrosine_phosphatase-like"/>
</dbReference>
<keyword evidence="5" id="KW-1185">Reference proteome</keyword>
<name>A0AA36FUR5_9BILA</name>
<evidence type="ECO:0000313" key="4">
    <source>
        <dbReference type="EMBL" id="CAJ0568226.1"/>
    </source>
</evidence>
<evidence type="ECO:0000313" key="5">
    <source>
        <dbReference type="Proteomes" id="UP001177023"/>
    </source>
</evidence>
<dbReference type="InterPro" id="IPR000387">
    <property type="entry name" value="Tyr_Pase_dom"/>
</dbReference>
<evidence type="ECO:0000256" key="1">
    <source>
        <dbReference type="SAM" id="MobiDB-lite"/>
    </source>
</evidence>
<dbReference type="GO" id="GO:0004725">
    <property type="term" value="F:protein tyrosine phosphatase activity"/>
    <property type="evidence" value="ECO:0007669"/>
    <property type="project" value="InterPro"/>
</dbReference>
<dbReference type="PROSITE" id="PS50056">
    <property type="entry name" value="TYR_PHOSPHATASE_2"/>
    <property type="match status" value="1"/>
</dbReference>
<dbReference type="InterPro" id="IPR016130">
    <property type="entry name" value="Tyr_Pase_AS"/>
</dbReference>
<accession>A0AA36FUR5</accession>